<dbReference type="Proteomes" id="UP000475532">
    <property type="component" value="Unassembled WGS sequence"/>
</dbReference>
<name>A0A6L9Q915_9ACTN</name>
<evidence type="ECO:0000313" key="1">
    <source>
        <dbReference type="EMBL" id="NEA21979.1"/>
    </source>
</evidence>
<evidence type="ECO:0000313" key="2">
    <source>
        <dbReference type="Proteomes" id="UP000475532"/>
    </source>
</evidence>
<proteinExistence type="predicted"/>
<dbReference type="AlphaFoldDB" id="A0A6L9Q915"/>
<reference evidence="1 2" key="1">
    <citation type="submission" date="2020-01" db="EMBL/GenBank/DDBJ databases">
        <title>Insect and environment-associated Actinomycetes.</title>
        <authorList>
            <person name="Currrie C."/>
            <person name="Chevrette M."/>
            <person name="Carlson C."/>
            <person name="Stubbendieck R."/>
            <person name="Wendt-Pienkowski E."/>
        </authorList>
    </citation>
    <scope>NUCLEOTIDE SEQUENCE [LARGE SCALE GENOMIC DNA]</scope>
    <source>
        <strain evidence="1 2">SID10258</strain>
    </source>
</reference>
<dbReference type="RefSeq" id="WP_163053573.1">
    <property type="nucleotide sequence ID" value="NZ_JAAGLI010000145.1"/>
</dbReference>
<protein>
    <submittedName>
        <fullName evidence="1">Uncharacterized protein</fullName>
    </submittedName>
</protein>
<sequence>MVPSPDSAPQAQSAVVAEAKWKYRKVVASSCFSTGKPKWGSGTGWKCTVAKSKMTGEFKYNGSRVYVNWYDCTHSDNSLADITQPWCGYWNNCAGTSGRTEYMNIGFNAKVRYMKRIARPYWLRIDGWPSGKVSLRGGS</sequence>
<accession>A0A6L9Q915</accession>
<organism evidence="1 2">
    <name type="scientific">Actinomadura bangladeshensis</name>
    <dbReference type="NCBI Taxonomy" id="453573"/>
    <lineage>
        <taxon>Bacteria</taxon>
        <taxon>Bacillati</taxon>
        <taxon>Actinomycetota</taxon>
        <taxon>Actinomycetes</taxon>
        <taxon>Streptosporangiales</taxon>
        <taxon>Thermomonosporaceae</taxon>
        <taxon>Actinomadura</taxon>
    </lineage>
</organism>
<gene>
    <name evidence="1" type="ORF">G3I70_05645</name>
</gene>
<dbReference type="EMBL" id="JAAGLI010000145">
    <property type="protein sequence ID" value="NEA21979.1"/>
    <property type="molecule type" value="Genomic_DNA"/>
</dbReference>
<comment type="caution">
    <text evidence="1">The sequence shown here is derived from an EMBL/GenBank/DDBJ whole genome shotgun (WGS) entry which is preliminary data.</text>
</comment>